<dbReference type="PROSITE" id="PS51669">
    <property type="entry name" value="4FE4S_MOW_BIS_MGD"/>
    <property type="match status" value="1"/>
</dbReference>
<dbReference type="GO" id="GO:0051539">
    <property type="term" value="F:4 iron, 4 sulfur cluster binding"/>
    <property type="evidence" value="ECO:0007669"/>
    <property type="project" value="UniProtKB-KW"/>
</dbReference>
<dbReference type="Gene3D" id="3.40.50.740">
    <property type="match status" value="1"/>
</dbReference>
<dbReference type="GO" id="GO:0046872">
    <property type="term" value="F:metal ion binding"/>
    <property type="evidence" value="ECO:0007669"/>
    <property type="project" value="UniProtKB-KW"/>
</dbReference>
<dbReference type="OrthoDB" id="9796486at2"/>
<evidence type="ECO:0000256" key="9">
    <source>
        <dbReference type="ARBA" id="ARBA00023014"/>
    </source>
</evidence>
<dbReference type="Gene3D" id="2.40.40.20">
    <property type="match status" value="1"/>
</dbReference>
<dbReference type="PROSITE" id="PS00490">
    <property type="entry name" value="MOLYBDOPTERIN_PROK_2"/>
    <property type="match status" value="1"/>
</dbReference>
<dbReference type="InterPro" id="IPR009010">
    <property type="entry name" value="Asp_de-COase-like_dom_sf"/>
</dbReference>
<keyword evidence="9" id="KW-0411">Iron-sulfur</keyword>
<proteinExistence type="inferred from homology"/>
<dbReference type="Proteomes" id="UP000301751">
    <property type="component" value="Unassembled WGS sequence"/>
</dbReference>
<dbReference type="Pfam" id="PF00384">
    <property type="entry name" value="Molybdopterin"/>
    <property type="match status" value="1"/>
</dbReference>
<keyword evidence="8" id="KW-0408">Iron</keyword>
<dbReference type="AlphaFoldDB" id="A0A480AWF2"/>
<dbReference type="PANTHER" id="PTHR43742:SF9">
    <property type="entry name" value="TETRATHIONATE REDUCTASE SUBUNIT A"/>
    <property type="match status" value="1"/>
</dbReference>
<dbReference type="InterPro" id="IPR050612">
    <property type="entry name" value="Prok_Mopterin_Oxidored"/>
</dbReference>
<evidence type="ECO:0000256" key="7">
    <source>
        <dbReference type="ARBA" id="ARBA00023002"/>
    </source>
</evidence>
<keyword evidence="13" id="KW-1185">Reference proteome</keyword>
<name>A0A480AWF2_9BURK</name>
<dbReference type="Pfam" id="PF04879">
    <property type="entry name" value="Molybdop_Fe4S4"/>
    <property type="match status" value="1"/>
</dbReference>
<organism evidence="12 13">
    <name type="scientific">Pseudaquabacterium pictum</name>
    <dbReference type="NCBI Taxonomy" id="2315236"/>
    <lineage>
        <taxon>Bacteria</taxon>
        <taxon>Pseudomonadati</taxon>
        <taxon>Pseudomonadota</taxon>
        <taxon>Betaproteobacteria</taxon>
        <taxon>Burkholderiales</taxon>
        <taxon>Sphaerotilaceae</taxon>
        <taxon>Pseudaquabacterium</taxon>
    </lineage>
</organism>
<dbReference type="SUPFAM" id="SSF50692">
    <property type="entry name" value="ADC-like"/>
    <property type="match status" value="1"/>
</dbReference>
<evidence type="ECO:0000256" key="10">
    <source>
        <dbReference type="SAM" id="MobiDB-lite"/>
    </source>
</evidence>
<dbReference type="InterPro" id="IPR006657">
    <property type="entry name" value="MoPterin_dinucl-bd_dom"/>
</dbReference>
<keyword evidence="6" id="KW-0732">Signal</keyword>
<reference evidence="13" key="1">
    <citation type="submission" date="2019-03" db="EMBL/GenBank/DDBJ databases">
        <title>Aquabacterium pictum sp.nov., the first bacteriochlorophyll a-containing freshwater bacterium in the genus Aquabacterium of the class Betaproteobacteria.</title>
        <authorList>
            <person name="Hirose S."/>
            <person name="Tank M."/>
            <person name="Hara E."/>
            <person name="Tamaki H."/>
            <person name="Takaichi S."/>
            <person name="Haruta S."/>
            <person name="Hanada S."/>
        </authorList>
    </citation>
    <scope>NUCLEOTIDE SEQUENCE [LARGE SCALE GENOMIC DNA]</scope>
    <source>
        <strain evidence="13">W35</strain>
    </source>
</reference>
<dbReference type="GO" id="GO:0043546">
    <property type="term" value="F:molybdopterin cofactor binding"/>
    <property type="evidence" value="ECO:0007669"/>
    <property type="project" value="InterPro"/>
</dbReference>
<dbReference type="PROSITE" id="PS51318">
    <property type="entry name" value="TAT"/>
    <property type="match status" value="1"/>
</dbReference>
<evidence type="ECO:0000259" key="11">
    <source>
        <dbReference type="PROSITE" id="PS51669"/>
    </source>
</evidence>
<comment type="caution">
    <text evidence="12">The sequence shown here is derived from an EMBL/GenBank/DDBJ whole genome shotgun (WGS) entry which is preliminary data.</text>
</comment>
<evidence type="ECO:0000256" key="5">
    <source>
        <dbReference type="ARBA" id="ARBA00022723"/>
    </source>
</evidence>
<dbReference type="Gene3D" id="2.20.25.90">
    <property type="entry name" value="ADC-like domains"/>
    <property type="match status" value="1"/>
</dbReference>
<evidence type="ECO:0000313" key="13">
    <source>
        <dbReference type="Proteomes" id="UP000301751"/>
    </source>
</evidence>
<evidence type="ECO:0000256" key="8">
    <source>
        <dbReference type="ARBA" id="ARBA00023004"/>
    </source>
</evidence>
<dbReference type="InterPro" id="IPR006963">
    <property type="entry name" value="Mopterin_OxRdtase_4Fe-4S_dom"/>
</dbReference>
<protein>
    <submittedName>
        <fullName evidence="12">Formate dehydrogenase</fullName>
    </submittedName>
</protein>
<dbReference type="InterPro" id="IPR006311">
    <property type="entry name" value="TAT_signal"/>
</dbReference>
<comment type="cofactor">
    <cofactor evidence="1">
        <name>Mo-bis(molybdopterin guanine dinucleotide)</name>
        <dbReference type="ChEBI" id="CHEBI:60539"/>
    </cofactor>
</comment>
<evidence type="ECO:0000256" key="4">
    <source>
        <dbReference type="ARBA" id="ARBA00022505"/>
    </source>
</evidence>
<accession>A0A480AWF2</accession>
<keyword evidence="3" id="KW-0004">4Fe-4S</keyword>
<evidence type="ECO:0000256" key="6">
    <source>
        <dbReference type="ARBA" id="ARBA00022729"/>
    </source>
</evidence>
<dbReference type="InterPro" id="IPR006656">
    <property type="entry name" value="Mopterin_OxRdtase"/>
</dbReference>
<dbReference type="SUPFAM" id="SSF53706">
    <property type="entry name" value="Formate dehydrogenase/DMSO reductase, domains 1-3"/>
    <property type="match status" value="1"/>
</dbReference>
<dbReference type="Gene3D" id="3.40.228.10">
    <property type="entry name" value="Dimethylsulfoxide Reductase, domain 2"/>
    <property type="match status" value="1"/>
</dbReference>
<dbReference type="SMART" id="SM00926">
    <property type="entry name" value="Molybdop_Fe4S4"/>
    <property type="match status" value="1"/>
</dbReference>
<dbReference type="Gene3D" id="3.30.2070.10">
    <property type="entry name" value="Formate dehydrogenase/DMSO reductase"/>
    <property type="match status" value="1"/>
</dbReference>
<comment type="similarity">
    <text evidence="2">Belongs to the prokaryotic molybdopterin-containing oxidoreductase family.</text>
</comment>
<evidence type="ECO:0000313" key="12">
    <source>
        <dbReference type="EMBL" id="GCL64512.1"/>
    </source>
</evidence>
<feature type="region of interest" description="Disordered" evidence="10">
    <location>
        <begin position="41"/>
        <end position="63"/>
    </location>
</feature>
<dbReference type="InterPro" id="IPR006655">
    <property type="entry name" value="Mopterin_OxRdtase_prok_CS"/>
</dbReference>
<feature type="domain" description="4Fe-4S Mo/W bis-MGD-type" evidence="11">
    <location>
        <begin position="68"/>
        <end position="124"/>
    </location>
</feature>
<dbReference type="RefSeq" id="WP_137734229.1">
    <property type="nucleotide sequence ID" value="NZ_BJCL01000009.1"/>
</dbReference>
<sequence>MSTAPTKPSRRGLLQGGLGALSTLALGETIALAPGAANAASSRKLVGQRQAKRRANGNGRLKNDYSRATTVKSVCLNCSTVCGIQGHVIDGKLVKVSGNPEDPNNGMSLCAKGQSGPEINTYADRLLYPLERVGPRGSGQWRRIGWDEALDRVASRIRKTIDDGHPEETAIHIGRSRIGEEMTRFLNAIGSPSLFNHRALCSSNKRAANYVSLGETDWETPDAEHTKYILNFGANFYEAHQGAIHVAKRVIKGRFDNGAKLVTFDVRLSNTAGRSDEWWAPNPGSEGAIALAMAHAIMEAGLADRAFLDDWCNVGAAELQAWLKPYTPQWGAQLSGIPAADITRMALEFAAVRPACVAFTNRGSSAHYNGFNNDRAVILLNAIVGSIGQPGGYCYGEEPTRVPPRVFPQPTPRPPAPTAKSAIENPPEWPLANKWQRMKVGQIVFDHLKQGRARLQVYISYTLAAPQTWPEGRSLAVEVLKNESLIPFHVCSDVVYSETAHYADLILPDATYMERWGFDTRNNMELRDYVTLRQPLVAPPGECRSFVDVMIALGQRISPKTAQYFNFKDHEDWMRQRCAGLTARVGEDGFAYMKKHGVWQDLSKPKYYGLYNWALTPEQLKGTRVDPVTQVVWRQAADGRETAVGLVRGGQARRGFATPSRRFQVFSQDVADAAKAQAFAEPYGAGMPGYFAVPSIAAMGPDHLHLVTFKWNVHTQGRTASQKYLSEIVHHNPLWMHPTAAAARGLKTGDLVELTTWRGAAHAYKHVTGKPGDVVGKAVVPVFVTEGIHPRVIAMSNSLGNFAHGRAANGRRGPRGDFPGFDDAVIAEDQDLSEDMWWGSGQGLWSRLTGAGNGLGSGYNINAILPIYPSPLVGMQGWYDTTCTARRV</sequence>
<dbReference type="Pfam" id="PF01568">
    <property type="entry name" value="Molydop_binding"/>
    <property type="match status" value="1"/>
</dbReference>
<gene>
    <name evidence="12" type="ORF">AQPW35_35930</name>
</gene>
<evidence type="ECO:0000256" key="1">
    <source>
        <dbReference type="ARBA" id="ARBA00001942"/>
    </source>
</evidence>
<keyword evidence="7" id="KW-0560">Oxidoreductase</keyword>
<keyword evidence="4" id="KW-0500">Molybdenum</keyword>
<dbReference type="PANTHER" id="PTHR43742">
    <property type="entry name" value="TRIMETHYLAMINE-N-OXIDE REDUCTASE"/>
    <property type="match status" value="1"/>
</dbReference>
<dbReference type="GO" id="GO:0016491">
    <property type="term" value="F:oxidoreductase activity"/>
    <property type="evidence" value="ECO:0007669"/>
    <property type="project" value="UniProtKB-KW"/>
</dbReference>
<evidence type="ECO:0000256" key="2">
    <source>
        <dbReference type="ARBA" id="ARBA00010312"/>
    </source>
</evidence>
<dbReference type="EMBL" id="BJCL01000009">
    <property type="protein sequence ID" value="GCL64512.1"/>
    <property type="molecule type" value="Genomic_DNA"/>
</dbReference>
<evidence type="ECO:0000256" key="3">
    <source>
        <dbReference type="ARBA" id="ARBA00022485"/>
    </source>
</evidence>
<keyword evidence="5" id="KW-0479">Metal-binding</keyword>